<dbReference type="Pfam" id="PF23359">
    <property type="entry name" value="Lsr2_DNA-bd"/>
    <property type="match status" value="1"/>
</dbReference>
<dbReference type="Gene3D" id="4.10.320.10">
    <property type="entry name" value="E3-binding domain"/>
    <property type="match status" value="1"/>
</dbReference>
<evidence type="ECO:0000259" key="2">
    <source>
        <dbReference type="Pfam" id="PF11774"/>
    </source>
</evidence>
<keyword evidence="5" id="KW-1185">Reference proteome</keyword>
<gene>
    <name evidence="4" type="ORF">GCM10022255_113140</name>
</gene>
<dbReference type="InterPro" id="IPR036625">
    <property type="entry name" value="E3-bd_dom_sf"/>
</dbReference>
<feature type="domain" description="Lsr2 dimerization" evidence="2">
    <location>
        <begin position="1"/>
        <end position="57"/>
    </location>
</feature>
<organism evidence="4 5">
    <name type="scientific">Dactylosporangium darangshiense</name>
    <dbReference type="NCBI Taxonomy" id="579108"/>
    <lineage>
        <taxon>Bacteria</taxon>
        <taxon>Bacillati</taxon>
        <taxon>Actinomycetota</taxon>
        <taxon>Actinomycetes</taxon>
        <taxon>Micromonosporales</taxon>
        <taxon>Micromonosporaceae</taxon>
        <taxon>Dactylosporangium</taxon>
    </lineage>
</organism>
<sequence length="117" mass="12819">MARRIVRELVDDLDGTPAAETVRFGVDGVLYEIDLSAANAARLREELAGFIRAGRRSRQGAAVPFVRDSVRGGGRPGGDRDQNRAIREWAAAQGLQVSMLGRLKQEIIDQYRAANGR</sequence>
<evidence type="ECO:0000313" key="4">
    <source>
        <dbReference type="EMBL" id="GAA4263951.1"/>
    </source>
</evidence>
<evidence type="ECO:0000256" key="1">
    <source>
        <dbReference type="ARBA" id="ARBA00023125"/>
    </source>
</evidence>
<dbReference type="Gene3D" id="3.30.60.230">
    <property type="entry name" value="Lsr2, dimerization domain"/>
    <property type="match status" value="1"/>
</dbReference>
<dbReference type="RefSeq" id="WP_345144169.1">
    <property type="nucleotide sequence ID" value="NZ_BAABAT010000086.1"/>
</dbReference>
<dbReference type="InterPro" id="IPR055370">
    <property type="entry name" value="Lsr2_DNA-bd"/>
</dbReference>
<evidence type="ECO:0000259" key="3">
    <source>
        <dbReference type="Pfam" id="PF23359"/>
    </source>
</evidence>
<dbReference type="InterPro" id="IPR024412">
    <property type="entry name" value="Lsr2_dim_dom"/>
</dbReference>
<name>A0ABP8DVR9_9ACTN</name>
<reference evidence="5" key="1">
    <citation type="journal article" date="2019" name="Int. J. Syst. Evol. Microbiol.">
        <title>The Global Catalogue of Microorganisms (GCM) 10K type strain sequencing project: providing services to taxonomists for standard genome sequencing and annotation.</title>
        <authorList>
            <consortium name="The Broad Institute Genomics Platform"/>
            <consortium name="The Broad Institute Genome Sequencing Center for Infectious Disease"/>
            <person name="Wu L."/>
            <person name="Ma J."/>
        </authorList>
    </citation>
    <scope>NUCLEOTIDE SEQUENCE [LARGE SCALE GENOMIC DNA]</scope>
    <source>
        <strain evidence="5">JCM 17441</strain>
    </source>
</reference>
<evidence type="ECO:0000313" key="5">
    <source>
        <dbReference type="Proteomes" id="UP001500620"/>
    </source>
</evidence>
<proteinExistence type="predicted"/>
<dbReference type="Proteomes" id="UP001500620">
    <property type="component" value="Unassembled WGS sequence"/>
</dbReference>
<dbReference type="EMBL" id="BAABAT010000086">
    <property type="protein sequence ID" value="GAA4263951.1"/>
    <property type="molecule type" value="Genomic_DNA"/>
</dbReference>
<keyword evidence="1" id="KW-0238">DNA-binding</keyword>
<dbReference type="InterPro" id="IPR042261">
    <property type="entry name" value="Lsr2-like_dimerization"/>
</dbReference>
<dbReference type="Pfam" id="PF11774">
    <property type="entry name" value="Lsr2"/>
    <property type="match status" value="1"/>
</dbReference>
<feature type="domain" description="Lsr2 DNA-binding" evidence="3">
    <location>
        <begin position="79"/>
        <end position="114"/>
    </location>
</feature>
<protein>
    <submittedName>
        <fullName evidence="4">Lsr2 family protein</fullName>
    </submittedName>
</protein>
<comment type="caution">
    <text evidence="4">The sequence shown here is derived from an EMBL/GenBank/DDBJ whole genome shotgun (WGS) entry which is preliminary data.</text>
</comment>
<accession>A0ABP8DVR9</accession>